<dbReference type="EMBL" id="QTSX02000809">
    <property type="protein sequence ID" value="KAJ9084763.1"/>
    <property type="molecule type" value="Genomic_DNA"/>
</dbReference>
<evidence type="ECO:0000313" key="2">
    <source>
        <dbReference type="Proteomes" id="UP001165960"/>
    </source>
</evidence>
<evidence type="ECO:0000313" key="1">
    <source>
        <dbReference type="EMBL" id="KAJ9084763.1"/>
    </source>
</evidence>
<dbReference type="Proteomes" id="UP001165960">
    <property type="component" value="Unassembled WGS sequence"/>
</dbReference>
<proteinExistence type="predicted"/>
<sequence length="159" mass="17587">MRFGNLNRELLDLVYSILTSPGLEDCLPFDITSRQPLFDQAIYNIYLPGEGIKPHVDLAVFDDGIVGISLVSSTLMIFSPASPDQMVSGYDVEPTSNSEGIEVNLDPGDILCMYGPSRYLFTHSISNSMFDILPEAGLRQRSPRISITLRRMVAPSEDV</sequence>
<organism evidence="1 2">
    <name type="scientific">Entomophthora muscae</name>
    <dbReference type="NCBI Taxonomy" id="34485"/>
    <lineage>
        <taxon>Eukaryota</taxon>
        <taxon>Fungi</taxon>
        <taxon>Fungi incertae sedis</taxon>
        <taxon>Zoopagomycota</taxon>
        <taxon>Entomophthoromycotina</taxon>
        <taxon>Entomophthoromycetes</taxon>
        <taxon>Entomophthorales</taxon>
        <taxon>Entomophthoraceae</taxon>
        <taxon>Entomophthora</taxon>
    </lineage>
</organism>
<reference evidence="1" key="1">
    <citation type="submission" date="2022-04" db="EMBL/GenBank/DDBJ databases">
        <title>Genome of the entomopathogenic fungus Entomophthora muscae.</title>
        <authorList>
            <person name="Elya C."/>
            <person name="Lovett B.R."/>
            <person name="Lee E."/>
            <person name="Macias A.M."/>
            <person name="Hajek A.E."/>
            <person name="De Bivort B.L."/>
            <person name="Kasson M.T."/>
            <person name="De Fine Licht H.H."/>
            <person name="Stajich J.E."/>
        </authorList>
    </citation>
    <scope>NUCLEOTIDE SEQUENCE</scope>
    <source>
        <strain evidence="1">Berkeley</strain>
    </source>
</reference>
<accession>A0ACC2UD66</accession>
<name>A0ACC2UD66_9FUNG</name>
<keyword evidence="2" id="KW-1185">Reference proteome</keyword>
<comment type="caution">
    <text evidence="1">The sequence shown here is derived from an EMBL/GenBank/DDBJ whole genome shotgun (WGS) entry which is preliminary data.</text>
</comment>
<gene>
    <name evidence="1" type="ORF">DSO57_1020840</name>
</gene>
<protein>
    <submittedName>
        <fullName evidence="1">Uncharacterized protein</fullName>
    </submittedName>
</protein>